<evidence type="ECO:0000256" key="3">
    <source>
        <dbReference type="ARBA" id="ARBA00022989"/>
    </source>
</evidence>
<evidence type="ECO:0000256" key="5">
    <source>
        <dbReference type="SAM" id="MobiDB-lite"/>
    </source>
</evidence>
<dbReference type="RefSeq" id="WP_353649670.1">
    <property type="nucleotide sequence ID" value="NZ_CP159218.1"/>
</dbReference>
<feature type="transmembrane region" description="Helical" evidence="6">
    <location>
        <begin position="36"/>
        <end position="53"/>
    </location>
</feature>
<dbReference type="PANTHER" id="PTHR33514:SF15">
    <property type="entry name" value="COBALT TRANSPORT PROTEIN"/>
    <property type="match status" value="1"/>
</dbReference>
<name>A0AAU8DPY1_9ACTN</name>
<protein>
    <submittedName>
        <fullName evidence="7">Energy-coupling factor transporter transmembrane component T</fullName>
    </submittedName>
</protein>
<gene>
    <name evidence="7" type="ORF">ABLG96_01540</name>
</gene>
<evidence type="ECO:0000256" key="4">
    <source>
        <dbReference type="ARBA" id="ARBA00023136"/>
    </source>
</evidence>
<proteinExistence type="predicted"/>
<feature type="transmembrane region" description="Helical" evidence="6">
    <location>
        <begin position="348"/>
        <end position="366"/>
    </location>
</feature>
<dbReference type="PANTHER" id="PTHR33514">
    <property type="entry name" value="PROTEIN ABCI12, CHLOROPLASTIC"/>
    <property type="match status" value="1"/>
</dbReference>
<keyword evidence="4 6" id="KW-0472">Membrane</keyword>
<keyword evidence="3 6" id="KW-1133">Transmembrane helix</keyword>
<evidence type="ECO:0000313" key="7">
    <source>
        <dbReference type="EMBL" id="XCG64056.1"/>
    </source>
</evidence>
<sequence>MSTTTLARPLPRTVHPGAWWLWALGSATAASRTTNPALLLLIIGVAGLVVALRRSSAPWALSFRLYVMAGAFIVVLRVVFRIVFSADGATILFTLPTLQLPQWFWGATLLGDVSAEAVVSAAYDGLRLATMVICVGAANALANPKRLLAGLPAALGEISTVLVVAMSVFPQLAESVQRVGRARALRTTAVTPEGRRGGRGRRRRQVVRAVIVPVLADALDRSLALAAAMESRGFGRRLAVPRAARRLSALLLTLGVLGLLVGVYAIFDTDAPAYLGAPMMLGGLMIAAGGIHFAGLRSPRTRYRPDRWRLAEAGVTASGVLVAAGMITVESNDPVQVHPSLFPPEWPVIGWASVLAVLVGLLALAAPPAPDAPTGVPRARTPTRIEELAR</sequence>
<feature type="transmembrane region" description="Helical" evidence="6">
    <location>
        <begin position="147"/>
        <end position="169"/>
    </location>
</feature>
<accession>A0AAU8DPY1</accession>
<comment type="subcellular location">
    <subcellularLocation>
        <location evidence="1">Membrane</location>
        <topology evidence="1">Multi-pass membrane protein</topology>
    </subcellularLocation>
</comment>
<feature type="transmembrane region" description="Helical" evidence="6">
    <location>
        <begin position="308"/>
        <end position="328"/>
    </location>
</feature>
<dbReference type="AlphaFoldDB" id="A0AAU8DPY1"/>
<evidence type="ECO:0000256" key="2">
    <source>
        <dbReference type="ARBA" id="ARBA00022692"/>
    </source>
</evidence>
<organism evidence="7">
    <name type="scientific">Nakamurella sp. A5-74</name>
    <dbReference type="NCBI Taxonomy" id="3158264"/>
    <lineage>
        <taxon>Bacteria</taxon>
        <taxon>Bacillati</taxon>
        <taxon>Actinomycetota</taxon>
        <taxon>Actinomycetes</taxon>
        <taxon>Nakamurellales</taxon>
        <taxon>Nakamurellaceae</taxon>
        <taxon>Nakamurella</taxon>
    </lineage>
</organism>
<feature type="transmembrane region" description="Helical" evidence="6">
    <location>
        <begin position="65"/>
        <end position="84"/>
    </location>
</feature>
<evidence type="ECO:0000256" key="6">
    <source>
        <dbReference type="SAM" id="Phobius"/>
    </source>
</evidence>
<dbReference type="GO" id="GO:0005886">
    <property type="term" value="C:plasma membrane"/>
    <property type="evidence" value="ECO:0007669"/>
    <property type="project" value="TreeGrafter"/>
</dbReference>
<reference evidence="7" key="1">
    <citation type="submission" date="2024-05" db="EMBL/GenBank/DDBJ databases">
        <authorList>
            <person name="Cai S.Y."/>
            <person name="Jin L.M."/>
            <person name="Li H.R."/>
        </authorList>
    </citation>
    <scope>NUCLEOTIDE SEQUENCE</scope>
    <source>
        <strain evidence="7">A5-74</strain>
    </source>
</reference>
<dbReference type="EMBL" id="CP159218">
    <property type="protein sequence ID" value="XCG64056.1"/>
    <property type="molecule type" value="Genomic_DNA"/>
</dbReference>
<feature type="region of interest" description="Disordered" evidence="5">
    <location>
        <begin position="370"/>
        <end position="390"/>
    </location>
</feature>
<dbReference type="CDD" id="cd16914">
    <property type="entry name" value="EcfT"/>
    <property type="match status" value="1"/>
</dbReference>
<feature type="transmembrane region" description="Helical" evidence="6">
    <location>
        <begin position="249"/>
        <end position="267"/>
    </location>
</feature>
<dbReference type="InterPro" id="IPR003339">
    <property type="entry name" value="ABC/ECF_trnsptr_transmembrane"/>
</dbReference>
<feature type="transmembrane region" description="Helical" evidence="6">
    <location>
        <begin position="273"/>
        <end position="296"/>
    </location>
</feature>
<evidence type="ECO:0000256" key="1">
    <source>
        <dbReference type="ARBA" id="ARBA00004141"/>
    </source>
</evidence>
<dbReference type="Pfam" id="PF02361">
    <property type="entry name" value="CbiQ"/>
    <property type="match status" value="1"/>
</dbReference>
<keyword evidence="2 6" id="KW-0812">Transmembrane</keyword>